<protein>
    <submittedName>
        <fullName evidence="1">Uncharacterized protein</fullName>
    </submittedName>
</protein>
<proteinExistence type="predicted"/>
<reference evidence="2" key="1">
    <citation type="journal article" date="2019" name="Int. J. Syst. Evol. Microbiol.">
        <title>The Global Catalogue of Microorganisms (GCM) 10K type strain sequencing project: providing services to taxonomists for standard genome sequencing and annotation.</title>
        <authorList>
            <consortium name="The Broad Institute Genomics Platform"/>
            <consortium name="The Broad Institute Genome Sequencing Center for Infectious Disease"/>
            <person name="Wu L."/>
            <person name="Ma J."/>
        </authorList>
    </citation>
    <scope>NUCLEOTIDE SEQUENCE [LARGE SCALE GENOMIC DNA]</scope>
    <source>
        <strain evidence="2">JCM 4586</strain>
    </source>
</reference>
<dbReference type="EMBL" id="BMUT01000002">
    <property type="protein sequence ID" value="GGX72844.1"/>
    <property type="molecule type" value="Genomic_DNA"/>
</dbReference>
<dbReference type="Proteomes" id="UP000659223">
    <property type="component" value="Unassembled WGS sequence"/>
</dbReference>
<evidence type="ECO:0000313" key="1">
    <source>
        <dbReference type="EMBL" id="GGX72844.1"/>
    </source>
</evidence>
<keyword evidence="2" id="KW-1185">Reference proteome</keyword>
<name>A0ABQ2Y7U9_9ACTN</name>
<accession>A0ABQ2Y7U9</accession>
<comment type="caution">
    <text evidence="1">The sequence shown here is derived from an EMBL/GenBank/DDBJ whole genome shotgun (WGS) entry which is preliminary data.</text>
</comment>
<evidence type="ECO:0000313" key="2">
    <source>
        <dbReference type="Proteomes" id="UP000659223"/>
    </source>
</evidence>
<sequence>MPVPIPALTSSERQILGHLALADFPHPDVEPKSAAARGLDERQLRSDIEELRRTGQVTVTEGRLSITELGMVAYLAAERDELKATLTDVSALADELQHRDPVSPVPHSLRQLAQGAWAVDQALAHLDRT</sequence>
<gene>
    <name evidence="1" type="ORF">GCM10010324_17840</name>
</gene>
<organism evidence="1 2">
    <name type="scientific">Streptomyces hiroshimensis</name>
    <dbReference type="NCBI Taxonomy" id="66424"/>
    <lineage>
        <taxon>Bacteria</taxon>
        <taxon>Bacillati</taxon>
        <taxon>Actinomycetota</taxon>
        <taxon>Actinomycetes</taxon>
        <taxon>Kitasatosporales</taxon>
        <taxon>Streptomycetaceae</taxon>
        <taxon>Streptomyces</taxon>
    </lineage>
</organism>
<dbReference type="RefSeq" id="WP_190021018.1">
    <property type="nucleotide sequence ID" value="NZ_BMUT01000002.1"/>
</dbReference>